<feature type="binding site" evidence="11">
    <location>
        <position position="202"/>
    </location>
    <ligand>
        <name>Ca(2+)</name>
        <dbReference type="ChEBI" id="CHEBI:29108"/>
        <label>2</label>
    </ligand>
</feature>
<dbReference type="InterPro" id="IPR018487">
    <property type="entry name" value="Hemopexin-like_repeat"/>
</dbReference>
<dbReference type="EMBL" id="QBLH01000934">
    <property type="protein sequence ID" value="TGZ53744.1"/>
    <property type="molecule type" value="Genomic_DNA"/>
</dbReference>
<feature type="repeat" description="Hemopexin" evidence="13">
    <location>
        <begin position="518"/>
        <end position="565"/>
    </location>
</feature>
<comment type="similarity">
    <text evidence="1">Belongs to the peptidase M10A family.</text>
</comment>
<comment type="caution">
    <text evidence="16">The sequence shown here is derived from an EMBL/GenBank/DDBJ whole genome shotgun (WGS) entry which is preliminary data.</text>
</comment>
<dbReference type="GO" id="GO:0008270">
    <property type="term" value="F:zinc ion binding"/>
    <property type="evidence" value="ECO:0007669"/>
    <property type="project" value="InterPro"/>
</dbReference>
<dbReference type="InterPro" id="IPR002477">
    <property type="entry name" value="Peptidoglycan-bd-like"/>
</dbReference>
<keyword evidence="4" id="KW-0677">Repeat</keyword>
<feature type="compositionally biased region" description="Low complexity" evidence="14">
    <location>
        <begin position="337"/>
        <end position="348"/>
    </location>
</feature>
<keyword evidence="6 10" id="KW-0862">Zinc</keyword>
<keyword evidence="3 10" id="KW-0479">Metal-binding</keyword>
<keyword evidence="2" id="KW-0645">Protease</keyword>
<evidence type="ECO:0000256" key="10">
    <source>
        <dbReference type="PIRSR" id="PIRSR001191-2"/>
    </source>
</evidence>
<keyword evidence="11" id="KW-0106">Calcium</keyword>
<feature type="binding site" evidence="11">
    <location>
        <position position="572"/>
    </location>
    <ligand>
        <name>Ca(2+)</name>
        <dbReference type="ChEBI" id="CHEBI:29108"/>
        <label>5</label>
    </ligand>
</feature>
<keyword evidence="17" id="KW-1185">Reference proteome</keyword>
<dbReference type="SMART" id="SM00120">
    <property type="entry name" value="HX"/>
    <property type="match status" value="4"/>
</dbReference>
<dbReference type="FunFam" id="3.40.390.10:FF:000022">
    <property type="entry name" value="Matrix metalloproteinase 1, isoform C"/>
    <property type="match status" value="1"/>
</dbReference>
<evidence type="ECO:0000256" key="1">
    <source>
        <dbReference type="ARBA" id="ARBA00010370"/>
    </source>
</evidence>
<evidence type="ECO:0000256" key="9">
    <source>
        <dbReference type="PIRSR" id="PIRSR001191-1"/>
    </source>
</evidence>
<feature type="compositionally biased region" description="Pro residues" evidence="14">
    <location>
        <begin position="323"/>
        <end position="336"/>
    </location>
</feature>
<feature type="binding site" evidence="10">
    <location>
        <position position="270"/>
    </location>
    <ligand>
        <name>Zn(2+)</name>
        <dbReference type="ChEBI" id="CHEBI:29105"/>
        <label>2</label>
        <note>catalytic</note>
    </ligand>
</feature>
<dbReference type="PRINTS" id="PR00138">
    <property type="entry name" value="MATRIXIN"/>
</dbReference>
<feature type="repeat" description="Hemopexin" evidence="13">
    <location>
        <begin position="471"/>
        <end position="516"/>
    </location>
</feature>
<dbReference type="InterPro" id="IPR024079">
    <property type="entry name" value="MetalloPept_cat_dom_sf"/>
</dbReference>
<evidence type="ECO:0000313" key="17">
    <source>
        <dbReference type="Proteomes" id="UP000310200"/>
    </source>
</evidence>
<dbReference type="InterPro" id="IPR001818">
    <property type="entry name" value="Pept_M10_metallopeptidase"/>
</dbReference>
<feature type="binding site" description="in inhibited form" evidence="11">
    <location>
        <position position="127"/>
    </location>
    <ligand>
        <name>Zn(2+)</name>
        <dbReference type="ChEBI" id="CHEBI:29105"/>
        <label>2</label>
        <note>catalytic</note>
    </ligand>
</feature>
<dbReference type="Pfam" id="PF00045">
    <property type="entry name" value="Hemopexin"/>
    <property type="match status" value="3"/>
</dbReference>
<evidence type="ECO:0000256" key="14">
    <source>
        <dbReference type="SAM" id="MobiDB-lite"/>
    </source>
</evidence>
<feature type="binding site" evidence="11">
    <location>
        <position position="570"/>
    </location>
    <ligand>
        <name>Ca(2+)</name>
        <dbReference type="ChEBI" id="CHEBI:29108"/>
        <label>4</label>
    </ligand>
</feature>
<dbReference type="SUPFAM" id="SSF47090">
    <property type="entry name" value="PGBD-like"/>
    <property type="match status" value="1"/>
</dbReference>
<evidence type="ECO:0000313" key="16">
    <source>
        <dbReference type="EMBL" id="TGZ53744.1"/>
    </source>
</evidence>
<feature type="binding site" evidence="11">
    <location>
        <position position="242"/>
    </location>
    <ligand>
        <name>Ca(2+)</name>
        <dbReference type="ChEBI" id="CHEBI:29108"/>
        <label>3</label>
    </ligand>
</feature>
<feature type="repeat" description="Hemopexin" evidence="13">
    <location>
        <begin position="420"/>
        <end position="468"/>
    </location>
</feature>
<keyword evidence="7" id="KW-0482">Metalloprotease</keyword>
<feature type="domain" description="Peptidase metallopeptidase" evidence="15">
    <location>
        <begin position="148"/>
        <end position="311"/>
    </location>
</feature>
<dbReference type="STRING" id="300112.A0A4V3SBP8"/>
<feature type="binding site" evidence="11">
    <location>
        <position position="428"/>
    </location>
    <ligand>
        <name>Ca(2+)</name>
        <dbReference type="ChEBI" id="CHEBI:29108"/>
        <label>4</label>
    </ligand>
</feature>
<dbReference type="InterPro" id="IPR006026">
    <property type="entry name" value="Peptidase_Metallo"/>
</dbReference>
<dbReference type="SUPFAM" id="SSF50923">
    <property type="entry name" value="Hemopexin-like domain"/>
    <property type="match status" value="1"/>
</dbReference>
<evidence type="ECO:0000256" key="12">
    <source>
        <dbReference type="PIRSR" id="PIRSR621190-4"/>
    </source>
</evidence>
<dbReference type="InterPro" id="IPR036375">
    <property type="entry name" value="Hemopexin-like_dom_sf"/>
</dbReference>
<feature type="binding site" evidence="11">
    <location>
        <position position="245"/>
    </location>
    <ligand>
        <name>Ca(2+)</name>
        <dbReference type="ChEBI" id="CHEBI:29108"/>
        <label>3</label>
    </ligand>
</feature>
<evidence type="ECO:0000259" key="15">
    <source>
        <dbReference type="SMART" id="SM00235"/>
    </source>
</evidence>
<feature type="binding site" evidence="10">
    <location>
        <position position="276"/>
    </location>
    <ligand>
        <name>Zn(2+)</name>
        <dbReference type="ChEBI" id="CHEBI:29105"/>
        <label>2</label>
        <note>catalytic</note>
    </ligand>
</feature>
<feature type="binding site" evidence="11">
    <location>
        <position position="238"/>
    </location>
    <ligand>
        <name>Ca(2+)</name>
        <dbReference type="ChEBI" id="CHEBI:29108"/>
        <label>2</label>
    </ligand>
</feature>
<dbReference type="CDD" id="cd04278">
    <property type="entry name" value="ZnMc_MMP"/>
    <property type="match status" value="1"/>
</dbReference>
<feature type="compositionally biased region" description="Low complexity" evidence="14">
    <location>
        <begin position="388"/>
        <end position="404"/>
    </location>
</feature>
<feature type="binding site" evidence="11">
    <location>
        <position position="284"/>
    </location>
    <ligand>
        <name>Zn(2+)</name>
        <dbReference type="ChEBI" id="CHEBI:29105"/>
        <label>2</label>
        <note>catalytic</note>
    </ligand>
</feature>
<evidence type="ECO:0000256" key="7">
    <source>
        <dbReference type="ARBA" id="ARBA00023049"/>
    </source>
</evidence>
<dbReference type="CDD" id="cd00094">
    <property type="entry name" value="HX"/>
    <property type="match status" value="1"/>
</dbReference>
<dbReference type="PIRSF" id="PIRSF001191">
    <property type="entry name" value="Peptidase_M10A_matrix"/>
    <property type="match status" value="1"/>
</dbReference>
<dbReference type="GO" id="GO:0005615">
    <property type="term" value="C:extracellular space"/>
    <property type="evidence" value="ECO:0007669"/>
    <property type="project" value="TreeGrafter"/>
</dbReference>
<dbReference type="InterPro" id="IPR000585">
    <property type="entry name" value="Hemopexin-like_dom"/>
</dbReference>
<feature type="modified residue" description="Phosphotyrosine; by PKDCC" evidence="12">
    <location>
        <position position="505"/>
    </location>
</feature>
<feature type="active site" evidence="9">
    <location>
        <position position="267"/>
    </location>
</feature>
<feature type="binding site" evidence="11">
    <location>
        <position position="220"/>
    </location>
    <ligand>
        <name>Ca(2+)</name>
        <dbReference type="ChEBI" id="CHEBI:29108"/>
        <label>3</label>
    </ligand>
</feature>
<dbReference type="GO" id="GO:0006508">
    <property type="term" value="P:proteolysis"/>
    <property type="evidence" value="ECO:0007669"/>
    <property type="project" value="UniProtKB-KW"/>
</dbReference>
<keyword evidence="8" id="KW-0865">Zymogen</keyword>
<dbReference type="InterPro" id="IPR021190">
    <property type="entry name" value="Pept_M10A"/>
</dbReference>
<dbReference type="Gene3D" id="3.40.390.10">
    <property type="entry name" value="Collagenase (Catalytic Domain)"/>
    <property type="match status" value="1"/>
</dbReference>
<feature type="binding site" evidence="11">
    <location>
        <position position="219"/>
    </location>
    <ligand>
        <name>Ca(2+)</name>
        <dbReference type="ChEBI" id="CHEBI:29108"/>
        <label>3</label>
    </ligand>
</feature>
<gene>
    <name evidence="16" type="ORF">DBV15_11273</name>
</gene>
<dbReference type="GO" id="GO:0030198">
    <property type="term" value="P:extracellular matrix organization"/>
    <property type="evidence" value="ECO:0007669"/>
    <property type="project" value="TreeGrafter"/>
</dbReference>
<name>A0A4V3SBP8_9HYME</name>
<evidence type="ECO:0000256" key="13">
    <source>
        <dbReference type="PROSITE-ProRule" id="PRU01011"/>
    </source>
</evidence>
<evidence type="ECO:0000256" key="8">
    <source>
        <dbReference type="ARBA" id="ARBA00023145"/>
    </source>
</evidence>
<feature type="binding site" evidence="11">
    <location>
        <position position="475"/>
    </location>
    <ligand>
        <name>Ca(2+)</name>
        <dbReference type="ChEBI" id="CHEBI:29108"/>
        <label>4</label>
    </ligand>
</feature>
<dbReference type="PANTHER" id="PTHR10201:SF308">
    <property type="entry name" value="MATRIX METALLOPROTEINASE 2"/>
    <property type="match status" value="1"/>
</dbReference>
<feature type="binding site" evidence="11">
    <location>
        <position position="214"/>
    </location>
    <ligand>
        <name>Zn(2+)</name>
        <dbReference type="ChEBI" id="CHEBI:29105"/>
        <label>1</label>
    </ligand>
</feature>
<dbReference type="SUPFAM" id="SSF55486">
    <property type="entry name" value="Metalloproteases ('zincins'), catalytic domain"/>
    <property type="match status" value="1"/>
</dbReference>
<dbReference type="FunFam" id="2.110.10.10:FF:000018">
    <property type="entry name" value="Matrix metallopeptidase 25b"/>
    <property type="match status" value="1"/>
</dbReference>
<dbReference type="Gene3D" id="2.110.10.10">
    <property type="entry name" value="Hemopexin-like domain"/>
    <property type="match status" value="1"/>
</dbReference>
<evidence type="ECO:0000256" key="6">
    <source>
        <dbReference type="ARBA" id="ARBA00022833"/>
    </source>
</evidence>
<feature type="binding site" evidence="11">
    <location>
        <position position="240"/>
    </location>
    <ligand>
        <name>Zn(2+)</name>
        <dbReference type="ChEBI" id="CHEBI:29105"/>
        <label>1</label>
    </ligand>
</feature>
<comment type="cofactor">
    <cofactor evidence="11">
        <name>Zn(2+)</name>
        <dbReference type="ChEBI" id="CHEBI:29105"/>
    </cofactor>
    <text evidence="11">Binds 2 Zn(2+) ions per subunit.</text>
</comment>
<evidence type="ECO:0000256" key="3">
    <source>
        <dbReference type="ARBA" id="ARBA00022723"/>
    </source>
</evidence>
<dbReference type="Proteomes" id="UP000310200">
    <property type="component" value="Unassembled WGS sequence"/>
</dbReference>
<feature type="binding site" evidence="11">
    <location>
        <position position="245"/>
    </location>
    <ligand>
        <name>Ca(2+)</name>
        <dbReference type="ChEBI" id="CHEBI:29108"/>
        <label>1</label>
    </ligand>
</feature>
<organism evidence="16 17">
    <name type="scientific">Temnothorax longispinosus</name>
    <dbReference type="NCBI Taxonomy" id="300112"/>
    <lineage>
        <taxon>Eukaryota</taxon>
        <taxon>Metazoa</taxon>
        <taxon>Ecdysozoa</taxon>
        <taxon>Arthropoda</taxon>
        <taxon>Hexapoda</taxon>
        <taxon>Insecta</taxon>
        <taxon>Pterygota</taxon>
        <taxon>Neoptera</taxon>
        <taxon>Endopterygota</taxon>
        <taxon>Hymenoptera</taxon>
        <taxon>Apocrita</taxon>
        <taxon>Aculeata</taxon>
        <taxon>Formicoidea</taxon>
        <taxon>Formicidae</taxon>
        <taxon>Myrmicinae</taxon>
        <taxon>Temnothorax</taxon>
    </lineage>
</organism>
<dbReference type="PROSITE" id="PS51642">
    <property type="entry name" value="HEMOPEXIN_2"/>
    <property type="match status" value="4"/>
</dbReference>
<evidence type="ECO:0000256" key="2">
    <source>
        <dbReference type="ARBA" id="ARBA00022670"/>
    </source>
</evidence>
<feature type="binding site" evidence="11">
    <location>
        <position position="212"/>
    </location>
    <ligand>
        <name>Zn(2+)</name>
        <dbReference type="ChEBI" id="CHEBI:29105"/>
        <label>1</label>
    </ligand>
</feature>
<dbReference type="SMART" id="SM00235">
    <property type="entry name" value="ZnMc"/>
    <property type="match status" value="1"/>
</dbReference>
<dbReference type="AlphaFoldDB" id="A0A4V3SBP8"/>
<dbReference type="InterPro" id="IPR033739">
    <property type="entry name" value="M10A_MMP"/>
</dbReference>
<feature type="repeat" description="Hemopexin" evidence="13">
    <location>
        <begin position="566"/>
        <end position="613"/>
    </location>
</feature>
<feature type="binding site" evidence="11">
    <location>
        <position position="227"/>
    </location>
    <ligand>
        <name>Zn(2+)</name>
        <dbReference type="ChEBI" id="CHEBI:29105"/>
        <label>1</label>
    </ligand>
</feature>
<dbReference type="GO" id="GO:0004222">
    <property type="term" value="F:metalloendopeptidase activity"/>
    <property type="evidence" value="ECO:0007669"/>
    <property type="project" value="InterPro"/>
</dbReference>
<evidence type="ECO:0000256" key="11">
    <source>
        <dbReference type="PIRSR" id="PIRSR621190-2"/>
    </source>
</evidence>
<feature type="region of interest" description="Disordered" evidence="14">
    <location>
        <begin position="312"/>
        <end position="422"/>
    </location>
</feature>
<proteinExistence type="inferred from homology"/>
<comment type="cofactor">
    <cofactor evidence="11">
        <name>Ca(2+)</name>
        <dbReference type="ChEBI" id="CHEBI:29108"/>
    </cofactor>
    <text evidence="11">Can bind about 5 Ca(2+) ions per subunit.</text>
</comment>
<dbReference type="GO" id="GO:0031012">
    <property type="term" value="C:extracellular matrix"/>
    <property type="evidence" value="ECO:0007669"/>
    <property type="project" value="InterPro"/>
</dbReference>
<dbReference type="InterPro" id="IPR036365">
    <property type="entry name" value="PGBD-like_sf"/>
</dbReference>
<feature type="binding site" evidence="10">
    <location>
        <position position="266"/>
    </location>
    <ligand>
        <name>Zn(2+)</name>
        <dbReference type="ChEBI" id="CHEBI:29105"/>
        <label>2</label>
        <note>catalytic</note>
    </ligand>
</feature>
<dbReference type="PANTHER" id="PTHR10201">
    <property type="entry name" value="MATRIX METALLOPROTEINASE"/>
    <property type="match status" value="1"/>
</dbReference>
<reference evidence="16 17" key="1">
    <citation type="journal article" date="2019" name="Philos. Trans. R. Soc. Lond., B, Biol. Sci.">
        <title>Ant behaviour and brain gene expression of defending hosts depend on the ecological success of the intruding social parasite.</title>
        <authorList>
            <person name="Kaur R."/>
            <person name="Stoldt M."/>
            <person name="Jongepier E."/>
            <person name="Feldmeyer B."/>
            <person name="Menzel F."/>
            <person name="Bornberg-Bauer E."/>
            <person name="Foitzik S."/>
        </authorList>
    </citation>
    <scope>NUCLEOTIDE SEQUENCE [LARGE SCALE GENOMIC DNA]</scope>
    <source>
        <tissue evidence="16">Whole body</tissue>
    </source>
</reference>
<sequence>MRRIVKESGRCKKATQIKSENLSSVFDLPMRIEPTSTNGTFEEDIEDIEGKPETGTFKDELLQQRLNINQNYLMRFGYLPQTDFETGNLRTEDQLRDAIKNLQKFGGIRVTGEIDEATKKLMKARRCGLLDQLDARFARTRHKRFTIHGQQWPYRNLTWSLRSEQPSGLDTGGVRLELSKALDLWARNSKLTFQEINSDRADILIYFHRGYHGDGYPFDGKGQILAHAFFPGKDRGGDAHFDEEEIWTLEDESNEEGTSLFAVAAHEFGHSLGLAHSSVQGALMYPWYQGLSPNYELPEDDRHGIQQMYGAPEGKLWGNIPGGPLPPEQPPPPPPTTTTTTTTTTYRPWRTRPTRPNHYPDDGRPRQPGRYPQKPDYRPHKPHRHHTTWPATTTTTTTTTMRPTPRFRHRWTPPQRDDVPDKCDTSYDAISIIRREVFVFKGRYLWRIGDQGIYEGYPAEISRLFNLPSSINHVDAVYERPDKKIVFFIGREYYVFDANNLEPGYPKPLTYLGLPAALQKIDGAMVWGHNGKTYFFSGSMYWRFDETVNYVELDYPRDMSMFAGVGNDIDAVFQWKNGKTYFFKGKGFWEFDDLRMRVAHEKQKLSAPVWMGCPPPDVETNDIETNLPRKSSILSASATAAITTGEITPIFATIVKKIQDFLIQFLIRNTAIRLQIRIL</sequence>
<evidence type="ECO:0000256" key="4">
    <source>
        <dbReference type="ARBA" id="ARBA00022737"/>
    </source>
</evidence>
<dbReference type="Pfam" id="PF01471">
    <property type="entry name" value="PG_binding_1"/>
    <property type="match status" value="1"/>
</dbReference>
<keyword evidence="5" id="KW-0378">Hydrolase</keyword>
<protein>
    <recommendedName>
        <fullName evidence="15">Peptidase metallopeptidase domain-containing protein</fullName>
    </recommendedName>
</protein>
<evidence type="ECO:0000256" key="5">
    <source>
        <dbReference type="ARBA" id="ARBA00022801"/>
    </source>
</evidence>
<dbReference type="GO" id="GO:0030574">
    <property type="term" value="P:collagen catabolic process"/>
    <property type="evidence" value="ECO:0007669"/>
    <property type="project" value="TreeGrafter"/>
</dbReference>
<feature type="binding site" evidence="11">
    <location>
        <position position="236"/>
    </location>
    <ligand>
        <name>Ca(2+)</name>
        <dbReference type="ChEBI" id="CHEBI:29108"/>
        <label>2</label>
    </ligand>
</feature>
<feature type="binding site" evidence="11">
    <location>
        <position position="524"/>
    </location>
    <ligand>
        <name>Ca(2+)</name>
        <dbReference type="ChEBI" id="CHEBI:29108"/>
        <label>5</label>
    </ligand>
</feature>
<feature type="binding site" evidence="11">
    <location>
        <position position="430"/>
    </location>
    <ligand>
        <name>Ca(2+)</name>
        <dbReference type="ChEBI" id="CHEBI:29108"/>
        <label>5</label>
    </ligand>
</feature>
<dbReference type="Pfam" id="PF00413">
    <property type="entry name" value="Peptidase_M10"/>
    <property type="match status" value="1"/>
</dbReference>
<accession>A0A4V3SBP8</accession>